<evidence type="ECO:0000313" key="4">
    <source>
        <dbReference type="EMBL" id="MBC8750771.1"/>
    </source>
</evidence>
<evidence type="ECO:0000313" key="5">
    <source>
        <dbReference type="Proteomes" id="UP000736373"/>
    </source>
</evidence>
<feature type="coiled-coil region" evidence="1">
    <location>
        <begin position="23"/>
        <end position="78"/>
    </location>
</feature>
<dbReference type="Proteomes" id="UP000736373">
    <property type="component" value="Unassembled WGS sequence"/>
</dbReference>
<evidence type="ECO:0000256" key="1">
    <source>
        <dbReference type="SAM" id="Coils"/>
    </source>
</evidence>
<keyword evidence="5" id="KW-1185">Reference proteome</keyword>
<evidence type="ECO:0008006" key="6">
    <source>
        <dbReference type="Google" id="ProtNLM"/>
    </source>
</evidence>
<sequence>MVAAGAAAIWLCAITPASAQSIEDKLRTQLRSTTQELRQLQDTQAQLQADRTAAGQQRDKALADLKQAQADLAAAKGKSGAEVNAERALTAEKSSHAKDVQQLEKYRSSYEELLALSRSRDAERTQLQALGNTQAEQLRTCEAKNVQLYQVGQEVLNAYEHVGLGSFLSSREPFAQGARVKYDEIAQRYGDQTHAGRFDPAAKAVSPASAPGTDASAASPASK</sequence>
<name>A0ABR7PX28_9BURK</name>
<feature type="compositionally biased region" description="Low complexity" evidence="2">
    <location>
        <begin position="201"/>
        <end position="211"/>
    </location>
</feature>
<organism evidence="4 5">
    <name type="scientific">Paraburkholderia podalyriae</name>
    <dbReference type="NCBI Taxonomy" id="1938811"/>
    <lineage>
        <taxon>Bacteria</taxon>
        <taxon>Pseudomonadati</taxon>
        <taxon>Pseudomonadota</taxon>
        <taxon>Betaproteobacteria</taxon>
        <taxon>Burkholderiales</taxon>
        <taxon>Burkholderiaceae</taxon>
        <taxon>Paraburkholderia</taxon>
    </lineage>
</organism>
<protein>
    <recommendedName>
        <fullName evidence="6">DNA repair protein</fullName>
    </recommendedName>
</protein>
<feature type="signal peptide" evidence="3">
    <location>
        <begin position="1"/>
        <end position="19"/>
    </location>
</feature>
<keyword evidence="3" id="KW-0732">Signal</keyword>
<keyword evidence="1" id="KW-0175">Coiled coil</keyword>
<accession>A0ABR7PX28</accession>
<evidence type="ECO:0000256" key="3">
    <source>
        <dbReference type="SAM" id="SignalP"/>
    </source>
</evidence>
<reference evidence="4 5" key="1">
    <citation type="submission" date="2019-09" db="EMBL/GenBank/DDBJ databases">
        <title>Paraburkholderia podalyriae sp. nov., A South African Podalyria-associated rhizobium.</title>
        <authorList>
            <person name="Mavima L."/>
            <person name="Beukes C.W."/>
            <person name="Palmer M."/>
            <person name="De Meyer S.E."/>
            <person name="James E.K."/>
            <person name="Maluk M."/>
            <person name="Avontuur J.R."/>
            <person name="Chan W.Y."/>
            <person name="Venter S.N."/>
            <person name="Steenkamp E.T."/>
        </authorList>
    </citation>
    <scope>NUCLEOTIDE SEQUENCE [LARGE SCALE GENOMIC DNA]</scope>
    <source>
        <strain evidence="4 5">WC7.3b</strain>
    </source>
</reference>
<proteinExistence type="predicted"/>
<feature type="chain" id="PRO_5047405819" description="DNA repair protein" evidence="3">
    <location>
        <begin position="20"/>
        <end position="223"/>
    </location>
</feature>
<dbReference type="EMBL" id="VZQQ01000038">
    <property type="protein sequence ID" value="MBC8750771.1"/>
    <property type="molecule type" value="Genomic_DNA"/>
</dbReference>
<gene>
    <name evidence="4" type="ORF">F6X42_30560</name>
</gene>
<feature type="region of interest" description="Disordered" evidence="2">
    <location>
        <begin position="191"/>
        <end position="223"/>
    </location>
</feature>
<comment type="caution">
    <text evidence="4">The sequence shown here is derived from an EMBL/GenBank/DDBJ whole genome shotgun (WGS) entry which is preliminary data.</text>
</comment>
<evidence type="ECO:0000256" key="2">
    <source>
        <dbReference type="SAM" id="MobiDB-lite"/>
    </source>
</evidence>